<dbReference type="SUPFAM" id="SSF53335">
    <property type="entry name" value="S-adenosyl-L-methionine-dependent methyltransferases"/>
    <property type="match status" value="1"/>
</dbReference>
<dbReference type="GO" id="GO:0032259">
    <property type="term" value="P:methylation"/>
    <property type="evidence" value="ECO:0007669"/>
    <property type="project" value="UniProtKB-KW"/>
</dbReference>
<evidence type="ECO:0000313" key="4">
    <source>
        <dbReference type="Proteomes" id="UP000521676"/>
    </source>
</evidence>
<sequence>MKLSAKYRALVAHLYDRSLEGAENKYFQEQRRKVVETVSGTVLELGAGTGANLPYYQPKLLQKLVLTEPDEFMLQKLSQKTGRYRLPLEYLQVGAENLPFPNASFDYVVTTLVLCSVGDLAKSLAEVRRVLKPGGELRFFEHVRAEGRISVGLQTIITPLWKVCAVGCHLNRDTYAAIEKAGFRTNGFSPSRVMRVTIFPFITGTAISS</sequence>
<keyword evidence="5" id="KW-1185">Reference proteome</keyword>
<feature type="domain" description="Methyltransferase type 11" evidence="1">
    <location>
        <begin position="43"/>
        <end position="138"/>
    </location>
</feature>
<dbReference type="InterPro" id="IPR029063">
    <property type="entry name" value="SAM-dependent_MTases_sf"/>
</dbReference>
<keyword evidence="2" id="KW-0489">Methyltransferase</keyword>
<proteinExistence type="predicted"/>
<dbReference type="PANTHER" id="PTHR45036:SF1">
    <property type="entry name" value="METHYLTRANSFERASE LIKE 7A"/>
    <property type="match status" value="1"/>
</dbReference>
<evidence type="ECO:0000259" key="1">
    <source>
        <dbReference type="Pfam" id="PF08241"/>
    </source>
</evidence>
<dbReference type="Proteomes" id="UP000521676">
    <property type="component" value="Unassembled WGS sequence"/>
</dbReference>
<dbReference type="Pfam" id="PF08241">
    <property type="entry name" value="Methyltransf_11"/>
    <property type="match status" value="1"/>
</dbReference>
<name>A0A8T7M3K0_9CHLR</name>
<evidence type="ECO:0000313" key="2">
    <source>
        <dbReference type="EMBL" id="NWJ46135.1"/>
    </source>
</evidence>
<dbReference type="EMBL" id="JACATZ010000001">
    <property type="protein sequence ID" value="NWJ46135.1"/>
    <property type="molecule type" value="Genomic_DNA"/>
</dbReference>
<dbReference type="RefSeq" id="WP_341467397.1">
    <property type="nucleotide sequence ID" value="NZ_CP128399.1"/>
</dbReference>
<reference evidence="2 4" key="1">
    <citation type="submission" date="2020-06" db="EMBL/GenBank/DDBJ databases">
        <title>Anoxygenic phototrophic Chloroflexota member uses a Type I reaction center.</title>
        <authorList>
            <person name="Tsuji J.M."/>
            <person name="Shaw N.A."/>
            <person name="Nagashima S."/>
            <person name="Venkiteswaran J."/>
            <person name="Schiff S.L."/>
            <person name="Hanada S."/>
            <person name="Tank M."/>
            <person name="Neufeld J.D."/>
        </authorList>
    </citation>
    <scope>NUCLEOTIDE SEQUENCE [LARGE SCALE GENOMIC DNA]</scope>
    <source>
        <strain evidence="2">L227-S17</strain>
    </source>
</reference>
<dbReference type="CDD" id="cd02440">
    <property type="entry name" value="AdoMet_MTases"/>
    <property type="match status" value="1"/>
</dbReference>
<evidence type="ECO:0000313" key="3">
    <source>
        <dbReference type="EMBL" id="WJW65513.1"/>
    </source>
</evidence>
<accession>A0A8T7M3K0</accession>
<dbReference type="EMBL" id="CP128399">
    <property type="protein sequence ID" value="WJW65513.1"/>
    <property type="molecule type" value="Genomic_DNA"/>
</dbReference>
<dbReference type="InterPro" id="IPR052356">
    <property type="entry name" value="Thiol_S-MT"/>
</dbReference>
<keyword evidence="2" id="KW-0808">Transferase</keyword>
<dbReference type="InterPro" id="IPR013216">
    <property type="entry name" value="Methyltransf_11"/>
</dbReference>
<dbReference type="AlphaFoldDB" id="A0A8T7M3K0"/>
<organism evidence="2 4">
    <name type="scientific">Candidatus Chlorohelix allophototropha</name>
    <dbReference type="NCBI Taxonomy" id="3003348"/>
    <lineage>
        <taxon>Bacteria</taxon>
        <taxon>Bacillati</taxon>
        <taxon>Chloroflexota</taxon>
        <taxon>Chloroflexia</taxon>
        <taxon>Candidatus Chloroheliales</taxon>
        <taxon>Candidatus Chloroheliaceae</taxon>
        <taxon>Candidatus Chlorohelix</taxon>
    </lineage>
</organism>
<dbReference type="Gene3D" id="3.40.50.150">
    <property type="entry name" value="Vaccinia Virus protein VP39"/>
    <property type="match status" value="1"/>
</dbReference>
<reference evidence="3" key="2">
    <citation type="journal article" date="2024" name="Nature">
        <title>Anoxygenic phototroph of the Chloroflexota uses a type I reaction centre.</title>
        <authorList>
            <person name="Tsuji J.M."/>
            <person name="Shaw N.A."/>
            <person name="Nagashima S."/>
            <person name="Venkiteswaran J.J."/>
            <person name="Schiff S.L."/>
            <person name="Watanabe T."/>
            <person name="Fukui M."/>
            <person name="Hanada S."/>
            <person name="Tank M."/>
            <person name="Neufeld J.D."/>
        </authorList>
    </citation>
    <scope>NUCLEOTIDE SEQUENCE</scope>
    <source>
        <strain evidence="3">L227-S17</strain>
    </source>
</reference>
<dbReference type="Proteomes" id="UP001431572">
    <property type="component" value="Chromosome 1"/>
</dbReference>
<gene>
    <name evidence="2" type="ORF">HXX08_09675</name>
    <name evidence="3" type="ORF">OZ401_001279</name>
</gene>
<dbReference type="PANTHER" id="PTHR45036">
    <property type="entry name" value="METHYLTRANSFERASE LIKE 7B"/>
    <property type="match status" value="1"/>
</dbReference>
<evidence type="ECO:0000313" key="5">
    <source>
        <dbReference type="Proteomes" id="UP001431572"/>
    </source>
</evidence>
<dbReference type="GO" id="GO:0008757">
    <property type="term" value="F:S-adenosylmethionine-dependent methyltransferase activity"/>
    <property type="evidence" value="ECO:0007669"/>
    <property type="project" value="InterPro"/>
</dbReference>
<protein>
    <submittedName>
        <fullName evidence="2">Methyltransferase domain-containing protein</fullName>
    </submittedName>
</protein>